<feature type="domain" description="Amidase" evidence="4">
    <location>
        <begin position="60"/>
        <end position="472"/>
    </location>
</feature>
<evidence type="ECO:0000256" key="2">
    <source>
        <dbReference type="SAM" id="MobiDB-lite"/>
    </source>
</evidence>
<keyword evidence="3" id="KW-0732">Signal</keyword>
<dbReference type="NCBIfam" id="NF005899">
    <property type="entry name" value="PRK07869.1"/>
    <property type="match status" value="1"/>
</dbReference>
<dbReference type="Proteomes" id="UP000265845">
    <property type="component" value="Unassembled WGS sequence"/>
</dbReference>
<keyword evidence="5" id="KW-0378">Hydrolase</keyword>
<dbReference type="EMBL" id="QWGA01000007">
    <property type="protein sequence ID" value="RIJ29170.1"/>
    <property type="molecule type" value="Genomic_DNA"/>
</dbReference>
<reference evidence="5 6" key="1">
    <citation type="submission" date="2018-08" db="EMBL/GenBank/DDBJ databases">
        <title>Henriciella mobilis sp. nov., isolated from seawater.</title>
        <authorList>
            <person name="Cheng H."/>
            <person name="Wu Y.-H."/>
            <person name="Xu X.-W."/>
            <person name="Guo L.-L."/>
        </authorList>
    </citation>
    <scope>NUCLEOTIDE SEQUENCE [LARGE SCALE GENOMIC DNA]</scope>
    <source>
        <strain evidence="5 6">CCUG67844</strain>
    </source>
</reference>
<feature type="signal peptide" evidence="3">
    <location>
        <begin position="1"/>
        <end position="33"/>
    </location>
</feature>
<dbReference type="SUPFAM" id="SSF75304">
    <property type="entry name" value="Amidase signature (AS) enzymes"/>
    <property type="match status" value="1"/>
</dbReference>
<sequence length="494" mass="51690">MTTMTRRRLLAGGTTLAAFLPFANACAPATVMAAGAGSAELDGVAMAQMIARGETTSIQLTEAAIARAEAVNPQINALATKTFDLARTRAAASPAGEFGGVPTAIKDLDNWKGAPTMYGSRAFRGNLAEEDSVLPGRWRDAGVVVIGKSTTPEMGLTSSTEPLVTGATRNPWDLSRSPGGSSGGAAALTSARVVPFAHASDGGGSIRIPAACCGLFGLKPSRGALVSASTGSPVELSVDHAVTRTVRDSAALFAMAEAGESLPKIGEITGPSSRRLKIALVTETGTDAQLDPEVRAATEQAATLCRELGHEVIDWDLPIDARKFQDQFILFWAAGAAQFMQDAAAALGTAPSPEIIEPWTLGLAALFSERQGEFADTVADLQAFSSIYASWFENFDVLLTPTVTKLPPKIGEQAPDGDFDTVMKSVTDYVAYTPYMNVSGAASMNVPLFWSEGGLPIGSMFSGRQGDDGLLLALAYELEQARPWISRRPALIAT</sequence>
<evidence type="ECO:0000256" key="3">
    <source>
        <dbReference type="SAM" id="SignalP"/>
    </source>
</evidence>
<proteinExistence type="inferred from homology"/>
<comment type="similarity">
    <text evidence="1">Belongs to the amidase family.</text>
</comment>
<protein>
    <submittedName>
        <fullName evidence="5">Amidase</fullName>
        <ecNumber evidence="5">3.5.1.4</ecNumber>
    </submittedName>
</protein>
<dbReference type="PANTHER" id="PTHR11895">
    <property type="entry name" value="TRANSAMIDASE"/>
    <property type="match status" value="1"/>
</dbReference>
<feature type="chain" id="PRO_5017361372" evidence="3">
    <location>
        <begin position="34"/>
        <end position="494"/>
    </location>
</feature>
<dbReference type="PANTHER" id="PTHR11895:SF7">
    <property type="entry name" value="GLUTAMYL-TRNA(GLN) AMIDOTRANSFERASE SUBUNIT A, MITOCHONDRIAL"/>
    <property type="match status" value="1"/>
</dbReference>
<dbReference type="GO" id="GO:0004040">
    <property type="term" value="F:amidase activity"/>
    <property type="evidence" value="ECO:0007669"/>
    <property type="project" value="UniProtKB-EC"/>
</dbReference>
<evidence type="ECO:0000313" key="5">
    <source>
        <dbReference type="EMBL" id="RIJ29170.1"/>
    </source>
</evidence>
<accession>A0A399RCG2</accession>
<dbReference type="Gene3D" id="3.90.1300.10">
    <property type="entry name" value="Amidase signature (AS) domain"/>
    <property type="match status" value="1"/>
</dbReference>
<feature type="region of interest" description="Disordered" evidence="2">
    <location>
        <begin position="154"/>
        <end position="184"/>
    </location>
</feature>
<dbReference type="PROSITE" id="PS51318">
    <property type="entry name" value="TAT"/>
    <property type="match status" value="1"/>
</dbReference>
<organism evidence="5 6">
    <name type="scientific">Henriciella algicola</name>
    <dbReference type="NCBI Taxonomy" id="1608422"/>
    <lineage>
        <taxon>Bacteria</taxon>
        <taxon>Pseudomonadati</taxon>
        <taxon>Pseudomonadota</taxon>
        <taxon>Alphaproteobacteria</taxon>
        <taxon>Hyphomonadales</taxon>
        <taxon>Hyphomonadaceae</taxon>
        <taxon>Henriciella</taxon>
    </lineage>
</organism>
<dbReference type="PROSITE" id="PS00571">
    <property type="entry name" value="AMIDASES"/>
    <property type="match status" value="1"/>
</dbReference>
<dbReference type="InterPro" id="IPR036928">
    <property type="entry name" value="AS_sf"/>
</dbReference>
<dbReference type="RefSeq" id="WP_119454584.1">
    <property type="nucleotide sequence ID" value="NZ_QWGA01000007.1"/>
</dbReference>
<gene>
    <name evidence="5" type="ORF">D1222_12515</name>
</gene>
<dbReference type="Pfam" id="PF01425">
    <property type="entry name" value="Amidase"/>
    <property type="match status" value="1"/>
</dbReference>
<dbReference type="InterPro" id="IPR000120">
    <property type="entry name" value="Amidase"/>
</dbReference>
<dbReference type="AlphaFoldDB" id="A0A399RCG2"/>
<evidence type="ECO:0000259" key="4">
    <source>
        <dbReference type="Pfam" id="PF01425"/>
    </source>
</evidence>
<dbReference type="InterPro" id="IPR020556">
    <property type="entry name" value="Amidase_CS"/>
</dbReference>
<name>A0A399RCG2_9PROT</name>
<keyword evidence="6" id="KW-1185">Reference proteome</keyword>
<dbReference type="OrthoDB" id="9777859at2"/>
<comment type="caution">
    <text evidence="5">The sequence shown here is derived from an EMBL/GenBank/DDBJ whole genome shotgun (WGS) entry which is preliminary data.</text>
</comment>
<dbReference type="InterPro" id="IPR023631">
    <property type="entry name" value="Amidase_dom"/>
</dbReference>
<evidence type="ECO:0000313" key="6">
    <source>
        <dbReference type="Proteomes" id="UP000265845"/>
    </source>
</evidence>
<dbReference type="EC" id="3.5.1.4" evidence="5"/>
<dbReference type="InterPro" id="IPR006311">
    <property type="entry name" value="TAT_signal"/>
</dbReference>
<evidence type="ECO:0000256" key="1">
    <source>
        <dbReference type="ARBA" id="ARBA00009199"/>
    </source>
</evidence>